<protein>
    <submittedName>
        <fullName evidence="2">Uncharacterized protein</fullName>
    </submittedName>
</protein>
<organism evidence="2 3">
    <name type="scientific">Eleutherodactylus coqui</name>
    <name type="common">Puerto Rican coqui</name>
    <dbReference type="NCBI Taxonomy" id="57060"/>
    <lineage>
        <taxon>Eukaryota</taxon>
        <taxon>Metazoa</taxon>
        <taxon>Chordata</taxon>
        <taxon>Craniata</taxon>
        <taxon>Vertebrata</taxon>
        <taxon>Euteleostomi</taxon>
        <taxon>Amphibia</taxon>
        <taxon>Batrachia</taxon>
        <taxon>Anura</taxon>
        <taxon>Neobatrachia</taxon>
        <taxon>Hyloidea</taxon>
        <taxon>Eleutherodactylidae</taxon>
        <taxon>Eleutherodactylinae</taxon>
        <taxon>Eleutherodactylus</taxon>
        <taxon>Eleutherodactylus</taxon>
    </lineage>
</organism>
<reference evidence="2" key="1">
    <citation type="thesis" date="2020" institute="ProQuest LLC" country="789 East Eisenhower Parkway, Ann Arbor, MI, USA">
        <title>Comparative Genomics and Chromosome Evolution.</title>
        <authorList>
            <person name="Mudd A.B."/>
        </authorList>
    </citation>
    <scope>NUCLEOTIDE SEQUENCE</scope>
    <source>
        <strain evidence="2">HN-11 Male</strain>
        <tissue evidence="2">Kidney and liver</tissue>
    </source>
</reference>
<keyword evidence="1" id="KW-0812">Transmembrane</keyword>
<accession>A0A8J6ENS6</accession>
<dbReference type="AlphaFoldDB" id="A0A8J6ENS6"/>
<dbReference type="Proteomes" id="UP000770717">
    <property type="component" value="Unassembled WGS sequence"/>
</dbReference>
<gene>
    <name evidence="2" type="ORF">GDO78_017455</name>
</gene>
<feature type="transmembrane region" description="Helical" evidence="1">
    <location>
        <begin position="64"/>
        <end position="86"/>
    </location>
</feature>
<name>A0A8J6ENS6_ELECQ</name>
<comment type="caution">
    <text evidence="2">The sequence shown here is derived from an EMBL/GenBank/DDBJ whole genome shotgun (WGS) entry which is preliminary data.</text>
</comment>
<keyword evidence="1" id="KW-0472">Membrane</keyword>
<proteinExistence type="predicted"/>
<keyword evidence="1" id="KW-1133">Transmembrane helix</keyword>
<evidence type="ECO:0000256" key="1">
    <source>
        <dbReference type="SAM" id="Phobius"/>
    </source>
</evidence>
<keyword evidence="3" id="KW-1185">Reference proteome</keyword>
<dbReference type="EMBL" id="WNTK01000038">
    <property type="protein sequence ID" value="KAG9472752.1"/>
    <property type="molecule type" value="Genomic_DNA"/>
</dbReference>
<evidence type="ECO:0000313" key="2">
    <source>
        <dbReference type="EMBL" id="KAG9472752.1"/>
    </source>
</evidence>
<sequence>MSGIFINLCQEEQAEASNRPKSDLADLQEWIGLPQAPPCWKTCLPLQISYALTFSIRSSFSCSVLLLNAIFITAIYVSMGCVSRWIQLRDKQYKVFDTL</sequence>
<evidence type="ECO:0000313" key="3">
    <source>
        <dbReference type="Proteomes" id="UP000770717"/>
    </source>
</evidence>